<accession>A0AAV6TD82</accession>
<dbReference type="EMBL" id="JAFNEN010007507">
    <property type="protein sequence ID" value="KAG8155657.1"/>
    <property type="molecule type" value="Genomic_DNA"/>
</dbReference>
<organism evidence="2 3">
    <name type="scientific">Oedothorax gibbosus</name>
    <dbReference type="NCBI Taxonomy" id="931172"/>
    <lineage>
        <taxon>Eukaryota</taxon>
        <taxon>Metazoa</taxon>
        <taxon>Ecdysozoa</taxon>
        <taxon>Arthropoda</taxon>
        <taxon>Chelicerata</taxon>
        <taxon>Arachnida</taxon>
        <taxon>Araneae</taxon>
        <taxon>Araneomorphae</taxon>
        <taxon>Entelegynae</taxon>
        <taxon>Araneoidea</taxon>
        <taxon>Linyphiidae</taxon>
        <taxon>Erigoninae</taxon>
        <taxon>Oedothorax</taxon>
    </lineage>
</organism>
<evidence type="ECO:0000256" key="1">
    <source>
        <dbReference type="SAM" id="MobiDB-lite"/>
    </source>
</evidence>
<evidence type="ECO:0000313" key="3">
    <source>
        <dbReference type="Proteomes" id="UP000827092"/>
    </source>
</evidence>
<sequence length="175" mass="19430">MRATFLILSLFFGRRTDRGNRPSVQHRGRAVRRRQDTELPTGESNCKLSLEMVTNDLNEKNQLSSVNRDEPPSAEGVKRGGALYPWIGIRSGRRRMCGKHLISAQVTPGNHQPPYRGGSCPPRGVSHTAASTTTPHRESHPGAPHSRQKGSSTLFLKWAYKGNPSFFIKFVPQAS</sequence>
<dbReference type="Proteomes" id="UP000827092">
    <property type="component" value="Unassembled WGS sequence"/>
</dbReference>
<feature type="region of interest" description="Disordered" evidence="1">
    <location>
        <begin position="107"/>
        <end position="150"/>
    </location>
</feature>
<dbReference type="AlphaFoldDB" id="A0AAV6TD82"/>
<feature type="region of interest" description="Disordered" evidence="1">
    <location>
        <begin position="17"/>
        <end position="42"/>
    </location>
</feature>
<protein>
    <recommendedName>
        <fullName evidence="4">Secreted protein</fullName>
    </recommendedName>
</protein>
<proteinExistence type="predicted"/>
<name>A0AAV6TD82_9ARAC</name>
<evidence type="ECO:0000313" key="2">
    <source>
        <dbReference type="EMBL" id="KAG8155657.1"/>
    </source>
</evidence>
<keyword evidence="3" id="KW-1185">Reference proteome</keyword>
<comment type="caution">
    <text evidence="2">The sequence shown here is derived from an EMBL/GenBank/DDBJ whole genome shotgun (WGS) entry which is preliminary data.</text>
</comment>
<gene>
    <name evidence="2" type="ORF">JTE90_004602</name>
</gene>
<reference evidence="2 3" key="1">
    <citation type="journal article" date="2022" name="Nat. Ecol. Evol.">
        <title>A masculinizing supergene underlies an exaggerated male reproductive morph in a spider.</title>
        <authorList>
            <person name="Hendrickx F."/>
            <person name="De Corte Z."/>
            <person name="Sonet G."/>
            <person name="Van Belleghem S.M."/>
            <person name="Kostlbacher S."/>
            <person name="Vangestel C."/>
        </authorList>
    </citation>
    <scope>NUCLEOTIDE SEQUENCE [LARGE SCALE GENOMIC DNA]</scope>
    <source>
        <strain evidence="2">W744_W776</strain>
    </source>
</reference>
<evidence type="ECO:0008006" key="4">
    <source>
        <dbReference type="Google" id="ProtNLM"/>
    </source>
</evidence>